<dbReference type="GO" id="GO:0000981">
    <property type="term" value="F:DNA-binding transcription factor activity, RNA polymerase II-specific"/>
    <property type="evidence" value="ECO:0007669"/>
    <property type="project" value="TreeGrafter"/>
</dbReference>
<evidence type="ECO:0000313" key="3">
    <source>
        <dbReference type="EMBL" id="CEK91199.1"/>
    </source>
</evidence>
<dbReference type="GO" id="GO:0005634">
    <property type="term" value="C:nucleus"/>
    <property type="evidence" value="ECO:0007669"/>
    <property type="project" value="TreeGrafter"/>
</dbReference>
<evidence type="ECO:0000259" key="2">
    <source>
        <dbReference type="PROSITE" id="PS00036"/>
    </source>
</evidence>
<gene>
    <name evidence="3" type="primary">ORF181430</name>
</gene>
<dbReference type="InterPro" id="IPR039165">
    <property type="entry name" value="CREBRF"/>
</dbReference>
<dbReference type="CDD" id="cd14809">
    <property type="entry name" value="bZIP_AUREO-like"/>
    <property type="match status" value="1"/>
</dbReference>
<feature type="compositionally biased region" description="Basic and acidic residues" evidence="1">
    <location>
        <begin position="332"/>
        <end position="354"/>
    </location>
</feature>
<dbReference type="PANTHER" id="PTHR21552">
    <property type="entry name" value="ADULT RETINA PROTEIN"/>
    <property type="match status" value="1"/>
</dbReference>
<sequence length="643" mass="71352">MTVNSFKKPISSTKMDIYVPSPDYTHFSMGSPSSIYDHDRPHLNSLCGSCMISNISMDSVVSDELCGLDDNLEDGSIETYFTPDVMNSFEATLNSLSEFPWADKLEHDVAMPSIRDSLSPNPTLAQLDMEPDISFLNDIISADQEDSKLNYSTLDLCSDMNDFINTSVYTTISNSSPVSVPSLAVTSADLKKESQAVMSLNDLNIEQKSLSNVENNVNKAGVVNRVPARESQPQLIGIATVIKPELVESFTTADDNLSKLKTQSPNLHKLLSCKQPLSDIKTENSWSTSAIKEEGPFKMFPTDISAQIVPSSTAPKRTHTGIIKTEPMSPKAETRSIIKEETTEDKWKDIEHFMHSPGEQSRKKRRCDSKNSEHLSDDDDEDDDDDSSLYGDKSVYMDSDDDYSDLDADLVHIVPSECESLVTTGKKQKQYFWQYNVQSKGPKGTRLKLSVESPSDPHVLNDFEDPVFDECNTAIAGIRHGGKARKGDGNEISPNPRKLVMIGHQLLRLNRQINACQLGSDVPVAKRNESRKEKNKLASRACRLKKKAQHEANKIKLYGLEKEHSQLNSVLQYIWPHILEKTKSVMGQTDKSTSLSSMMESQAKHIINSLVAGHTAEFVNGAIAKVESGDNSGGLNLRKNHKT</sequence>
<dbReference type="GO" id="GO:0000977">
    <property type="term" value="F:RNA polymerase II transcription regulatory region sequence-specific DNA binding"/>
    <property type="evidence" value="ECO:0007669"/>
    <property type="project" value="TreeGrafter"/>
</dbReference>
<protein>
    <recommendedName>
        <fullName evidence="2">BZIP domain-containing protein</fullName>
    </recommendedName>
</protein>
<organism evidence="3">
    <name type="scientific">Arion vulgaris</name>
    <dbReference type="NCBI Taxonomy" id="1028688"/>
    <lineage>
        <taxon>Eukaryota</taxon>
        <taxon>Metazoa</taxon>
        <taxon>Spiralia</taxon>
        <taxon>Lophotrochozoa</taxon>
        <taxon>Mollusca</taxon>
        <taxon>Gastropoda</taxon>
        <taxon>Heterobranchia</taxon>
        <taxon>Euthyneura</taxon>
        <taxon>Panpulmonata</taxon>
        <taxon>Eupulmonata</taxon>
        <taxon>Stylommatophora</taxon>
        <taxon>Helicina</taxon>
        <taxon>Arionoidea</taxon>
        <taxon>Arionidae</taxon>
        <taxon>Arion</taxon>
    </lineage>
</organism>
<feature type="domain" description="BZIP" evidence="2">
    <location>
        <begin position="531"/>
        <end position="545"/>
    </location>
</feature>
<dbReference type="SUPFAM" id="SSF57959">
    <property type="entry name" value="Leucine zipper domain"/>
    <property type="match status" value="1"/>
</dbReference>
<feature type="region of interest" description="Disordered" evidence="1">
    <location>
        <begin position="310"/>
        <end position="398"/>
    </location>
</feature>
<dbReference type="InterPro" id="IPR046347">
    <property type="entry name" value="bZIP_sf"/>
</dbReference>
<dbReference type="AlphaFoldDB" id="A0A0B7BD01"/>
<dbReference type="PROSITE" id="PS00036">
    <property type="entry name" value="BZIP_BASIC"/>
    <property type="match status" value="1"/>
</dbReference>
<proteinExistence type="predicted"/>
<dbReference type="PANTHER" id="PTHR21552:SF2">
    <property type="entry name" value="CREB3 REGULATORY FACTOR"/>
    <property type="match status" value="1"/>
</dbReference>
<dbReference type="InterPro" id="IPR004827">
    <property type="entry name" value="bZIP"/>
</dbReference>
<evidence type="ECO:0000256" key="1">
    <source>
        <dbReference type="SAM" id="MobiDB-lite"/>
    </source>
</evidence>
<dbReference type="EMBL" id="HACG01044334">
    <property type="protein sequence ID" value="CEK91199.1"/>
    <property type="molecule type" value="Transcribed_RNA"/>
</dbReference>
<name>A0A0B7BD01_9EUPU</name>
<accession>A0A0B7BD01</accession>
<reference evidence="3" key="1">
    <citation type="submission" date="2014-12" db="EMBL/GenBank/DDBJ databases">
        <title>Insight into the proteome of Arion vulgaris.</title>
        <authorList>
            <person name="Aradska J."/>
            <person name="Bulat T."/>
            <person name="Smidak R."/>
            <person name="Sarate P."/>
            <person name="Gangsoo J."/>
            <person name="Sialana F."/>
            <person name="Bilban M."/>
            <person name="Lubec G."/>
        </authorList>
    </citation>
    <scope>NUCLEOTIDE SEQUENCE</scope>
    <source>
        <tissue evidence="3">Skin</tissue>
    </source>
</reference>
<dbReference type="GO" id="GO:0006986">
    <property type="term" value="P:response to unfolded protein"/>
    <property type="evidence" value="ECO:0007669"/>
    <property type="project" value="InterPro"/>
</dbReference>
<feature type="compositionally biased region" description="Acidic residues" evidence="1">
    <location>
        <begin position="376"/>
        <end position="387"/>
    </location>
</feature>